<dbReference type="Gene3D" id="3.40.920.10">
    <property type="entry name" value="Pyruvate-ferredoxin oxidoreductase, PFOR, domain III"/>
    <property type="match status" value="1"/>
</dbReference>
<keyword evidence="1" id="KW-0560">Oxidoreductase</keyword>
<dbReference type="InterPro" id="IPR009014">
    <property type="entry name" value="Transketo_C/PFOR_II"/>
</dbReference>
<dbReference type="AlphaFoldDB" id="A0A1B1YWN3"/>
<dbReference type="Gene3D" id="3.40.50.920">
    <property type="match status" value="1"/>
</dbReference>
<dbReference type="PANTHER" id="PTHR32154">
    <property type="entry name" value="PYRUVATE-FLAVODOXIN OXIDOREDUCTASE-RELATED"/>
    <property type="match status" value="1"/>
</dbReference>
<dbReference type="InterPro" id="IPR050722">
    <property type="entry name" value="Pyruvate:ferred/Flavod_OxRd"/>
</dbReference>
<sequence>MSRLARVNEFVLRFANVNGTGSASANGLVARALFRMGLPVGPKNIFPSNIQGLPTWFEIRVSEAGYTGRRGTVDLMVAMNGQTFAEDVRSVEPGGYLLYDSSKPLAPELRRPDINFLDVPLTEMVTRQFANPRQRLLFKNIAYVGVLSALLNIEPAVVEQLLREQFQGKEKLIPPNMQAFELGRAAALERFACPLPMHAQRRDAVGDRILMDGNSAAGLGCVYAGATVAAWYPITPSTSLVDAFSAYCEDYRVNPDGSKRYAILQAEDELAAIGMVVGAAWNGARSFTATSGPGISLMTEFLGLAYYAEIPVVLFDIQRCGPSTGMPTRTQQSDLLSSAYASHGDTKHVLLFPASPKECFEMAAQAFDLAERLQTPVLVMSDLDLGMNDWLSEPLTWNDSYRPDRGKVVTREQLEDGFQFYRYLDVDGDAIPYRTLPGTHPSKGAFFTRGSGHDRLGAYTEDGAKYQDNVDRLRRKFDTAATLVPDAVTLRDGGNSAGILYIGTTAEVMPEALDALTAQGLDVDALRVRAFPFSKRVYDFIAAHDTVFVVDQNRDGQLRAMLLIEGNLDPARLVPVLSYDGMPVTADFLVRSISAHLEPVRALAMGASA</sequence>
<feature type="domain" description="Pyruvate/ketoisovalerate oxidoreductase catalytic" evidence="2">
    <location>
        <begin position="19"/>
        <end position="184"/>
    </location>
</feature>
<dbReference type="InParanoid" id="A0A1B1YWN3"/>
<dbReference type="Proteomes" id="UP000092952">
    <property type="component" value="Chromosome"/>
</dbReference>
<dbReference type="Pfam" id="PF01558">
    <property type="entry name" value="POR"/>
    <property type="match status" value="1"/>
</dbReference>
<dbReference type="OrthoDB" id="9794954at2"/>
<evidence type="ECO:0000259" key="2">
    <source>
        <dbReference type="Pfam" id="PF01558"/>
    </source>
</evidence>
<dbReference type="CDD" id="cd07034">
    <property type="entry name" value="TPP_PYR_PFOR_IOR-alpha_like"/>
    <property type="match status" value="1"/>
</dbReference>
<dbReference type="GO" id="GO:0006979">
    <property type="term" value="P:response to oxidative stress"/>
    <property type="evidence" value="ECO:0007669"/>
    <property type="project" value="TreeGrafter"/>
</dbReference>
<dbReference type="SUPFAM" id="SSF53323">
    <property type="entry name" value="Pyruvate-ferredoxin oxidoreductase, PFOR, domain III"/>
    <property type="match status" value="1"/>
</dbReference>
<dbReference type="PANTHER" id="PTHR32154:SF29">
    <property type="entry name" value="BLR6743 PROTEIN"/>
    <property type="match status" value="1"/>
</dbReference>
<dbReference type="Pfam" id="PF01855">
    <property type="entry name" value="POR_N"/>
    <property type="match status" value="1"/>
</dbReference>
<dbReference type="SUPFAM" id="SSF52922">
    <property type="entry name" value="TK C-terminal domain-like"/>
    <property type="match status" value="1"/>
</dbReference>
<gene>
    <name evidence="4" type="ORF">PG2T_14330</name>
</gene>
<feature type="domain" description="Pyruvate flavodoxin/ferredoxin oxidoreductase pyrimidine binding" evidence="3">
    <location>
        <begin position="220"/>
        <end position="382"/>
    </location>
</feature>
<organism evidence="4 5">
    <name type="scientific">Immundisolibacter cernigliae</name>
    <dbReference type="NCBI Taxonomy" id="1810504"/>
    <lineage>
        <taxon>Bacteria</taxon>
        <taxon>Pseudomonadati</taxon>
        <taxon>Pseudomonadota</taxon>
        <taxon>Gammaproteobacteria</taxon>
        <taxon>Immundisolibacterales</taxon>
        <taxon>Immundisolibacteraceae</taxon>
        <taxon>Immundisolibacter</taxon>
    </lineage>
</organism>
<keyword evidence="5" id="KW-1185">Reference proteome</keyword>
<protein>
    <submittedName>
        <fullName evidence="4">Ferredoxin oxidoreductase</fullName>
    </submittedName>
</protein>
<dbReference type="KEGG" id="gbi:PG2T_14330"/>
<dbReference type="NCBIfam" id="TIGR03710">
    <property type="entry name" value="OAFO_sf"/>
    <property type="match status" value="1"/>
</dbReference>
<name>A0A1B1YWN3_9GAMM</name>
<evidence type="ECO:0000259" key="3">
    <source>
        <dbReference type="Pfam" id="PF01855"/>
    </source>
</evidence>
<evidence type="ECO:0000313" key="4">
    <source>
        <dbReference type="EMBL" id="ANX05241.1"/>
    </source>
</evidence>
<dbReference type="STRING" id="1810504.PG2T_14330"/>
<evidence type="ECO:0000313" key="5">
    <source>
        <dbReference type="Proteomes" id="UP000092952"/>
    </source>
</evidence>
<dbReference type="Gene3D" id="3.40.50.970">
    <property type="match status" value="1"/>
</dbReference>
<dbReference type="GO" id="GO:0016903">
    <property type="term" value="F:oxidoreductase activity, acting on the aldehyde or oxo group of donors"/>
    <property type="evidence" value="ECO:0007669"/>
    <property type="project" value="InterPro"/>
</dbReference>
<dbReference type="EMBL" id="CP014671">
    <property type="protein sequence ID" value="ANX05241.1"/>
    <property type="molecule type" value="Genomic_DNA"/>
</dbReference>
<dbReference type="InterPro" id="IPR029061">
    <property type="entry name" value="THDP-binding"/>
</dbReference>
<dbReference type="InterPro" id="IPR022367">
    <property type="entry name" value="2-oxoacid/accept_OxRdtase_asu"/>
</dbReference>
<proteinExistence type="predicted"/>
<dbReference type="RefSeq" id="WP_068806985.1">
    <property type="nucleotide sequence ID" value="NZ_CP014671.1"/>
</dbReference>
<evidence type="ECO:0000256" key="1">
    <source>
        <dbReference type="ARBA" id="ARBA00023002"/>
    </source>
</evidence>
<accession>A0A1B1YWN3</accession>
<dbReference type="SUPFAM" id="SSF52518">
    <property type="entry name" value="Thiamin diphosphate-binding fold (THDP-binding)"/>
    <property type="match status" value="1"/>
</dbReference>
<dbReference type="FunFam" id="3.40.50.970:FF:000022">
    <property type="entry name" value="2-oxoglutarate ferredoxin oxidoreductase alpha subunit"/>
    <property type="match status" value="1"/>
</dbReference>
<dbReference type="InterPro" id="IPR002869">
    <property type="entry name" value="Pyrv_flavodox_OxRed_cen"/>
</dbReference>
<dbReference type="InterPro" id="IPR019752">
    <property type="entry name" value="Pyrv/ketoisovalerate_OxRed_cat"/>
</dbReference>
<reference evidence="5" key="1">
    <citation type="submission" date="2016-03" db="EMBL/GenBank/DDBJ databases">
        <title>Complete genome sequence of Solimmundus cernigliae, representing a novel lineage of polycyclic aromatic hydrocarbon degraders within the Gammaproteobacteria.</title>
        <authorList>
            <person name="Singleton D.R."/>
            <person name="Dickey A.N."/>
            <person name="Scholl E.H."/>
            <person name="Wright F.A."/>
            <person name="Aitken M.D."/>
        </authorList>
    </citation>
    <scope>NUCLEOTIDE SEQUENCE [LARGE SCALE GENOMIC DNA]</scope>
    <source>
        <strain evidence="5">TR3.2</strain>
    </source>
</reference>
<dbReference type="InterPro" id="IPR002880">
    <property type="entry name" value="Pyrv_Fd/Flavodoxin_OxRdtase_N"/>
</dbReference>